<evidence type="ECO:0000256" key="3">
    <source>
        <dbReference type="ARBA" id="ARBA00022448"/>
    </source>
</evidence>
<evidence type="ECO:0000256" key="9">
    <source>
        <dbReference type="ARBA" id="ARBA00023136"/>
    </source>
</evidence>
<keyword evidence="14" id="KW-1185">Reference proteome</keyword>
<evidence type="ECO:0000256" key="11">
    <source>
        <dbReference type="RuleBase" id="RU362091"/>
    </source>
</evidence>
<keyword evidence="8" id="KW-0406">Ion transport</keyword>
<dbReference type="PROSITE" id="PS51257">
    <property type="entry name" value="PROKAR_LIPOPROTEIN"/>
    <property type="match status" value="1"/>
</dbReference>
<dbReference type="InterPro" id="IPR051163">
    <property type="entry name" value="Sodium:Solute_Symporter_SSF"/>
</dbReference>
<dbReference type="Gene3D" id="1.20.1730.10">
    <property type="entry name" value="Sodium/glucose cotransporter"/>
    <property type="match status" value="1"/>
</dbReference>
<gene>
    <name evidence="15" type="primary">LOC106815963</name>
</gene>
<feature type="region of interest" description="Disordered" evidence="12">
    <location>
        <begin position="613"/>
        <end position="646"/>
    </location>
</feature>
<dbReference type="InterPro" id="IPR038377">
    <property type="entry name" value="Na/Glc_symporter_sf"/>
</dbReference>
<dbReference type="PANTHER" id="PTHR42985">
    <property type="entry name" value="SODIUM-COUPLED MONOCARBOXYLATE TRANSPORTER"/>
    <property type="match status" value="1"/>
</dbReference>
<accession>A0ABM1EUW4</accession>
<proteinExistence type="inferred from homology"/>
<feature type="transmembrane region" description="Helical" evidence="13">
    <location>
        <begin position="500"/>
        <end position="521"/>
    </location>
</feature>
<evidence type="ECO:0000256" key="2">
    <source>
        <dbReference type="ARBA" id="ARBA00006434"/>
    </source>
</evidence>
<feature type="transmembrane region" description="Helical" evidence="13">
    <location>
        <begin position="158"/>
        <end position="180"/>
    </location>
</feature>
<feature type="transmembrane region" description="Helical" evidence="13">
    <location>
        <begin position="50"/>
        <end position="70"/>
    </location>
</feature>
<keyword evidence="4" id="KW-1003">Cell membrane</keyword>
<evidence type="ECO:0000256" key="1">
    <source>
        <dbReference type="ARBA" id="ARBA00004651"/>
    </source>
</evidence>
<feature type="transmembrane region" description="Helical" evidence="13">
    <location>
        <begin position="12"/>
        <end position="29"/>
    </location>
</feature>
<feature type="transmembrane region" description="Helical" evidence="13">
    <location>
        <begin position="270"/>
        <end position="295"/>
    </location>
</feature>
<dbReference type="GeneID" id="106815963"/>
<feature type="transmembrane region" description="Helical" evidence="13">
    <location>
        <begin position="82"/>
        <end position="105"/>
    </location>
</feature>
<evidence type="ECO:0000256" key="10">
    <source>
        <dbReference type="ARBA" id="ARBA00023201"/>
    </source>
</evidence>
<dbReference type="Pfam" id="PF00474">
    <property type="entry name" value="SSF"/>
    <property type="match status" value="1"/>
</dbReference>
<dbReference type="CDD" id="cd11492">
    <property type="entry name" value="SLC5sbd_NIS-SMVT"/>
    <property type="match status" value="1"/>
</dbReference>
<dbReference type="InterPro" id="IPR001734">
    <property type="entry name" value="Na/solute_symporter"/>
</dbReference>
<evidence type="ECO:0000256" key="4">
    <source>
        <dbReference type="ARBA" id="ARBA00022475"/>
    </source>
</evidence>
<organism evidence="14 15">
    <name type="scientific">Priapulus caudatus</name>
    <name type="common">Priapulid worm</name>
    <dbReference type="NCBI Taxonomy" id="37621"/>
    <lineage>
        <taxon>Eukaryota</taxon>
        <taxon>Metazoa</taxon>
        <taxon>Ecdysozoa</taxon>
        <taxon>Scalidophora</taxon>
        <taxon>Priapulida</taxon>
        <taxon>Priapulimorpha</taxon>
        <taxon>Priapulimorphida</taxon>
        <taxon>Priapulidae</taxon>
        <taxon>Priapulus</taxon>
    </lineage>
</organism>
<evidence type="ECO:0000256" key="5">
    <source>
        <dbReference type="ARBA" id="ARBA00022692"/>
    </source>
</evidence>
<keyword evidence="5 13" id="KW-0812">Transmembrane</keyword>
<dbReference type="PROSITE" id="PS50283">
    <property type="entry name" value="NA_SOLUT_SYMP_3"/>
    <property type="match status" value="1"/>
</dbReference>
<feature type="transmembrane region" description="Helical" evidence="13">
    <location>
        <begin position="403"/>
        <end position="427"/>
    </location>
</feature>
<keyword evidence="6 13" id="KW-1133">Transmembrane helix</keyword>
<evidence type="ECO:0000256" key="13">
    <source>
        <dbReference type="SAM" id="Phobius"/>
    </source>
</evidence>
<sequence length="646" mass="70522">MLERNTFSIADYVVFGLTLAVSACIGLYYGCTGGKQRTTSEFLMADRNMAWAPVTMSLLASFMSAITLLGTPAEVYTYGTHYWMIVLSYFIVIPVSAHCFIPIFFRLRLTSTYEYLAIRFESNIVRLLGSLTFIIQMVLYMAIVLYAPALALNSVTGLGVWASVLSIGLVCTFYTTIVGMRGGDVDSSFRRSLLHVAAWCGVLIKRMGKLGQTVGSHRVLDFSVDPLQRHTFWSLVVGGAFTWTAIYGVNQAQVQRCNTCPKLRSAQIAMWINLPGLTALATICSLAGLVIYAVYAQCDPLTTKTILAKDQLLPLFVMDHLSFLPGLPGLFVACLFSGALSTISSGLNSLAAVTLEDIIKPYVFKNLADERYALISKGMAILYGGAAIGLTAVAAQLGGVLQAALSIFGMIGGPLLGLFSLGIFFPWANKWGAIFGHIGGLTISFWIGLGAYVNKPNFYTNPTSIDGCSNDTLAYANLTLPYEKAPFVEKEVFPLYRLSYMWYSAVGCMSVIVLGLIISFMTGPTKPASLNPALICPWFDYTLCCLPKKIRHFLWCGVQHDKILFSAIKKEDDVATIVRDNKTNDALSKSVADNPVFSYNDADVCPEMALRQREKEAESKHSHRSESNGAAPKDGAECNVTYTTAL</sequence>
<evidence type="ECO:0000313" key="15">
    <source>
        <dbReference type="RefSeq" id="XP_014675985.1"/>
    </source>
</evidence>
<protein>
    <submittedName>
        <fullName evidence="15">Sodium-coupled monocarboxylate transporter 1-like</fullName>
    </submittedName>
</protein>
<comment type="subcellular location">
    <subcellularLocation>
        <location evidence="1">Cell membrane</location>
        <topology evidence="1">Multi-pass membrane protein</topology>
    </subcellularLocation>
</comment>
<feature type="compositionally biased region" description="Basic and acidic residues" evidence="12">
    <location>
        <begin position="613"/>
        <end position="626"/>
    </location>
</feature>
<feature type="transmembrane region" description="Helical" evidence="13">
    <location>
        <begin position="330"/>
        <end position="353"/>
    </location>
</feature>
<name>A0ABM1EUW4_PRICU</name>
<evidence type="ECO:0000256" key="8">
    <source>
        <dbReference type="ARBA" id="ARBA00023065"/>
    </source>
</evidence>
<dbReference type="PANTHER" id="PTHR42985:SF2">
    <property type="entry name" value="SODIUM-DEPENDENT MULTIVITAMIN TRANSPORTER"/>
    <property type="match status" value="1"/>
</dbReference>
<keyword evidence="7" id="KW-0915">Sodium</keyword>
<keyword evidence="3" id="KW-0813">Transport</keyword>
<keyword evidence="9 13" id="KW-0472">Membrane</keyword>
<feature type="transmembrane region" description="Helical" evidence="13">
    <location>
        <begin position="374"/>
        <end position="397"/>
    </location>
</feature>
<evidence type="ECO:0000256" key="12">
    <source>
        <dbReference type="SAM" id="MobiDB-lite"/>
    </source>
</evidence>
<keyword evidence="10" id="KW-0739">Sodium transport</keyword>
<feature type="transmembrane region" description="Helical" evidence="13">
    <location>
        <begin position="434"/>
        <end position="453"/>
    </location>
</feature>
<feature type="transmembrane region" description="Helical" evidence="13">
    <location>
        <begin position="125"/>
        <end position="146"/>
    </location>
</feature>
<dbReference type="NCBIfam" id="TIGR00813">
    <property type="entry name" value="sss"/>
    <property type="match status" value="1"/>
</dbReference>
<evidence type="ECO:0000256" key="7">
    <source>
        <dbReference type="ARBA" id="ARBA00023053"/>
    </source>
</evidence>
<comment type="similarity">
    <text evidence="2 11">Belongs to the sodium:solute symporter (SSF) (TC 2.A.21) family.</text>
</comment>
<evidence type="ECO:0000256" key="6">
    <source>
        <dbReference type="ARBA" id="ARBA00022989"/>
    </source>
</evidence>
<reference evidence="15" key="1">
    <citation type="submission" date="2025-08" db="UniProtKB">
        <authorList>
            <consortium name="RefSeq"/>
        </authorList>
    </citation>
    <scope>IDENTIFICATION</scope>
</reference>
<dbReference type="RefSeq" id="XP_014675985.1">
    <property type="nucleotide sequence ID" value="XM_014820499.1"/>
</dbReference>
<feature type="transmembrane region" description="Helical" evidence="13">
    <location>
        <begin position="231"/>
        <end position="249"/>
    </location>
</feature>
<evidence type="ECO:0000313" key="14">
    <source>
        <dbReference type="Proteomes" id="UP000695022"/>
    </source>
</evidence>
<dbReference type="Proteomes" id="UP000695022">
    <property type="component" value="Unplaced"/>
</dbReference>